<dbReference type="AlphaFoldDB" id="A0A917R2A3"/>
<dbReference type="SUPFAM" id="SSF50998">
    <property type="entry name" value="Quinoprotein alcohol dehydrogenase-like"/>
    <property type="match status" value="1"/>
</dbReference>
<name>A0A917R2A3_9ACTN</name>
<dbReference type="PANTHER" id="PTHR34512">
    <property type="entry name" value="CELL SURFACE PROTEIN"/>
    <property type="match status" value="1"/>
</dbReference>
<dbReference type="Gene3D" id="2.120.10.30">
    <property type="entry name" value="TolB, C-terminal domain"/>
    <property type="match status" value="1"/>
</dbReference>
<evidence type="ECO:0000256" key="1">
    <source>
        <dbReference type="SAM" id="SignalP"/>
    </source>
</evidence>
<dbReference type="InterPro" id="IPR011042">
    <property type="entry name" value="6-blade_b-propeller_TolB-like"/>
</dbReference>
<dbReference type="InterPro" id="IPR002372">
    <property type="entry name" value="PQQ_rpt_dom"/>
</dbReference>
<protein>
    <recommendedName>
        <fullName evidence="2">Pyrrolo-quinoline quinone repeat domain-containing protein</fullName>
    </recommendedName>
</protein>
<evidence type="ECO:0000313" key="4">
    <source>
        <dbReference type="Proteomes" id="UP000645217"/>
    </source>
</evidence>
<dbReference type="Gene3D" id="2.130.10.10">
    <property type="entry name" value="YVTN repeat-like/Quinoprotein amine dehydrogenase"/>
    <property type="match status" value="1"/>
</dbReference>
<feature type="signal peptide" evidence="1">
    <location>
        <begin position="1"/>
        <end position="32"/>
    </location>
</feature>
<dbReference type="RefSeq" id="WP_189163403.1">
    <property type="nucleotide sequence ID" value="NZ_BMNT01000013.1"/>
</dbReference>
<dbReference type="Proteomes" id="UP000645217">
    <property type="component" value="Unassembled WGS sequence"/>
</dbReference>
<feature type="domain" description="Pyrrolo-quinoline quinone repeat" evidence="2">
    <location>
        <begin position="120"/>
        <end position="228"/>
    </location>
</feature>
<accession>A0A917R2A3</accession>
<dbReference type="EMBL" id="BMNT01000013">
    <property type="protein sequence ID" value="GGK83858.1"/>
    <property type="molecule type" value="Genomic_DNA"/>
</dbReference>
<proteinExistence type="predicted"/>
<gene>
    <name evidence="3" type="ORF">GCM10007964_27910</name>
</gene>
<evidence type="ECO:0000259" key="2">
    <source>
        <dbReference type="Pfam" id="PF13360"/>
    </source>
</evidence>
<dbReference type="InterPro" id="IPR015943">
    <property type="entry name" value="WD40/YVTN_repeat-like_dom_sf"/>
</dbReference>
<reference evidence="3" key="2">
    <citation type="submission" date="2020-09" db="EMBL/GenBank/DDBJ databases">
        <authorList>
            <person name="Sun Q."/>
            <person name="Ohkuma M."/>
        </authorList>
    </citation>
    <scope>NUCLEOTIDE SEQUENCE</scope>
    <source>
        <strain evidence="3">JCM 13064</strain>
    </source>
</reference>
<dbReference type="Pfam" id="PF13360">
    <property type="entry name" value="PQQ_2"/>
    <property type="match status" value="1"/>
</dbReference>
<dbReference type="InterPro" id="IPR011047">
    <property type="entry name" value="Quinoprotein_ADH-like_sf"/>
</dbReference>
<sequence length="837" mass="88087">MLTRRDRARRPRAWARAAFAVVLITCALPAGAVPGTVRTGEARTRWQARYPAGTYGDAALAGGDVLVVTGALLAAVDAASGRERWRRPMPDGRVLDWLVPAGRVVLATSRATPTGDASVLRAASSADGREVWRRDGLSRAGVWRAPYAGEEVRVIPAWAAGDRLVTGVDPGTGDIRWTWRPPAGCGTPVMSASAGETVVVAIGCGTGVALVALDPAAGRVRWRADVRSVQDIRLLPAAVAVTGGEGLVLLDAGTGRQVTRISECAPDCAPPRASGGRILLAYPAGDAEVLSAVGTTPRAAATAGPGPGTGAETLWRLVERAEPGREAARHSGFVVDATPGGLALGLLYDGTAPGWAADLIDPVRGVLGRWILPVRYRPFGMRGRTVFAVEVAGGPGMARSLNLAAVDLPLDGPPVTAPAPDPCDLLAGTPGLRAVPPVPPFSEVARLTCDFVDARGMRLTVGVWSAPGPQSAADLWRQARDTSEGHGLDAAGDEAFGSGPRDGMIVARRGRHIVWVSSPYLPLHDRLTGLMAEAVARLYRVPQTVRPLAAPSPGPVPAEGGAPVLTLPGTAVTLRTADDARLTLAGYRLRGGTYLRDRSGHLAPWAGAAVTVSPDGRWAVRIGDGAWLDIADRATGRIRRVKAMPGLYGPSWSPSGALVLTRRDEARFVLVDPHAGRVRPVWTDDVGSDTLESPFHWDAGGRTVSASYTSIGESAIQGLLRSFDLGGRRVGELSGVGDTGTGVDDWLSPGRTRFLARCERRPQDLCVHDAATGRLLARPEPGGGRVVAWYDEEHLVVWRREMTGSRALVIDLYGEPVRTLATTDAADVTLEPLWTHS</sequence>
<keyword evidence="4" id="KW-1185">Reference proteome</keyword>
<keyword evidence="1" id="KW-0732">Signal</keyword>
<comment type="caution">
    <text evidence="3">The sequence shown here is derived from an EMBL/GenBank/DDBJ whole genome shotgun (WGS) entry which is preliminary data.</text>
</comment>
<dbReference type="SUPFAM" id="SSF82171">
    <property type="entry name" value="DPP6 N-terminal domain-like"/>
    <property type="match status" value="1"/>
</dbReference>
<organism evidence="3 4">
    <name type="scientific">Sphaerisporangium melleum</name>
    <dbReference type="NCBI Taxonomy" id="321316"/>
    <lineage>
        <taxon>Bacteria</taxon>
        <taxon>Bacillati</taxon>
        <taxon>Actinomycetota</taxon>
        <taxon>Actinomycetes</taxon>
        <taxon>Streptosporangiales</taxon>
        <taxon>Streptosporangiaceae</taxon>
        <taxon>Sphaerisporangium</taxon>
    </lineage>
</organism>
<feature type="chain" id="PRO_5037226124" description="Pyrrolo-quinoline quinone repeat domain-containing protein" evidence="1">
    <location>
        <begin position="33"/>
        <end position="837"/>
    </location>
</feature>
<evidence type="ECO:0000313" key="3">
    <source>
        <dbReference type="EMBL" id="GGK83858.1"/>
    </source>
</evidence>
<reference evidence="3" key="1">
    <citation type="journal article" date="2014" name="Int. J. Syst. Evol. Microbiol.">
        <title>Complete genome sequence of Corynebacterium casei LMG S-19264T (=DSM 44701T), isolated from a smear-ripened cheese.</title>
        <authorList>
            <consortium name="US DOE Joint Genome Institute (JGI-PGF)"/>
            <person name="Walter F."/>
            <person name="Albersmeier A."/>
            <person name="Kalinowski J."/>
            <person name="Ruckert C."/>
        </authorList>
    </citation>
    <scope>NUCLEOTIDE SEQUENCE</scope>
    <source>
        <strain evidence="3">JCM 13064</strain>
    </source>
</reference>
<dbReference type="PANTHER" id="PTHR34512:SF30">
    <property type="entry name" value="OUTER MEMBRANE PROTEIN ASSEMBLY FACTOR BAMB"/>
    <property type="match status" value="1"/>
</dbReference>